<dbReference type="Pfam" id="PF11148">
    <property type="entry name" value="DUF2922"/>
    <property type="match status" value="1"/>
</dbReference>
<dbReference type="OrthoDB" id="9795264at2"/>
<dbReference type="EMBL" id="FQXM01000032">
    <property type="protein sequence ID" value="SHI01049.1"/>
    <property type="molecule type" value="Genomic_DNA"/>
</dbReference>
<organism evidence="1 2">
    <name type="scientific">Clostridium grantii DSM 8605</name>
    <dbReference type="NCBI Taxonomy" id="1121316"/>
    <lineage>
        <taxon>Bacteria</taxon>
        <taxon>Bacillati</taxon>
        <taxon>Bacillota</taxon>
        <taxon>Clostridia</taxon>
        <taxon>Eubacteriales</taxon>
        <taxon>Clostridiaceae</taxon>
        <taxon>Clostridium</taxon>
    </lineage>
</organism>
<dbReference type="AlphaFoldDB" id="A0A1M5XMS2"/>
<dbReference type="InterPro" id="IPR021321">
    <property type="entry name" value="DUF2922"/>
</dbReference>
<protein>
    <recommendedName>
        <fullName evidence="3">DUF2922 domain-containing protein</fullName>
    </recommendedName>
</protein>
<dbReference type="RefSeq" id="WP_073340622.1">
    <property type="nucleotide sequence ID" value="NZ_FQXM01000032.1"/>
</dbReference>
<sequence length="73" mass="7809">MKKLVMKFKDAAGATKSMTISDVKDGLTQASAEALMDVIITKNVFALGPDNLTLKEAASIVETTETELFDTEA</sequence>
<dbReference type="Proteomes" id="UP000184447">
    <property type="component" value="Unassembled WGS sequence"/>
</dbReference>
<accession>A0A1M5XMS2</accession>
<evidence type="ECO:0000313" key="2">
    <source>
        <dbReference type="Proteomes" id="UP000184447"/>
    </source>
</evidence>
<gene>
    <name evidence="1" type="ORF">SAMN02745207_03790</name>
</gene>
<name>A0A1M5XMS2_9CLOT</name>
<proteinExistence type="predicted"/>
<keyword evidence="2" id="KW-1185">Reference proteome</keyword>
<evidence type="ECO:0000313" key="1">
    <source>
        <dbReference type="EMBL" id="SHI01049.1"/>
    </source>
</evidence>
<evidence type="ECO:0008006" key="3">
    <source>
        <dbReference type="Google" id="ProtNLM"/>
    </source>
</evidence>
<reference evidence="1 2" key="1">
    <citation type="submission" date="2016-11" db="EMBL/GenBank/DDBJ databases">
        <authorList>
            <person name="Jaros S."/>
            <person name="Januszkiewicz K."/>
            <person name="Wedrychowicz H."/>
        </authorList>
    </citation>
    <scope>NUCLEOTIDE SEQUENCE [LARGE SCALE GENOMIC DNA]</scope>
    <source>
        <strain evidence="1 2">DSM 8605</strain>
    </source>
</reference>
<dbReference type="STRING" id="1121316.SAMN02745207_03790"/>